<dbReference type="GO" id="GO:0006952">
    <property type="term" value="P:defense response"/>
    <property type="evidence" value="ECO:0007669"/>
    <property type="project" value="UniProtKB-KW"/>
</dbReference>
<comment type="caution">
    <text evidence="3">The sequence shown here is derived from an EMBL/GenBank/DDBJ whole genome shotgun (WGS) entry which is preliminary data.</text>
</comment>
<evidence type="ECO:0000313" key="4">
    <source>
        <dbReference type="Proteomes" id="UP001457282"/>
    </source>
</evidence>
<evidence type="ECO:0000256" key="1">
    <source>
        <dbReference type="ARBA" id="ARBA00022821"/>
    </source>
</evidence>
<dbReference type="GO" id="GO:0043531">
    <property type="term" value="F:ADP binding"/>
    <property type="evidence" value="ECO:0007669"/>
    <property type="project" value="InterPro"/>
</dbReference>
<dbReference type="AlphaFoldDB" id="A0AAW1WYX7"/>
<dbReference type="SUPFAM" id="SSF52540">
    <property type="entry name" value="P-loop containing nucleoside triphosphate hydrolases"/>
    <property type="match status" value="1"/>
</dbReference>
<evidence type="ECO:0000259" key="2">
    <source>
        <dbReference type="Pfam" id="PF00931"/>
    </source>
</evidence>
<dbReference type="Proteomes" id="UP001457282">
    <property type="component" value="Unassembled WGS sequence"/>
</dbReference>
<gene>
    <name evidence="3" type="ORF">M0R45_026946</name>
</gene>
<dbReference type="Gene3D" id="3.40.50.300">
    <property type="entry name" value="P-loop containing nucleotide triphosphate hydrolases"/>
    <property type="match status" value="1"/>
</dbReference>
<dbReference type="InterPro" id="IPR002182">
    <property type="entry name" value="NB-ARC"/>
</dbReference>
<dbReference type="PANTHER" id="PTHR36766:SF45">
    <property type="entry name" value="NB-ARC DOMAIN-CONTAINING PROTEIN"/>
    <property type="match status" value="1"/>
</dbReference>
<keyword evidence="1" id="KW-0611">Plant defense</keyword>
<feature type="domain" description="NB-ARC" evidence="2">
    <location>
        <begin position="1"/>
        <end position="130"/>
    </location>
</feature>
<organism evidence="3 4">
    <name type="scientific">Rubus argutus</name>
    <name type="common">Southern blackberry</name>
    <dbReference type="NCBI Taxonomy" id="59490"/>
    <lineage>
        <taxon>Eukaryota</taxon>
        <taxon>Viridiplantae</taxon>
        <taxon>Streptophyta</taxon>
        <taxon>Embryophyta</taxon>
        <taxon>Tracheophyta</taxon>
        <taxon>Spermatophyta</taxon>
        <taxon>Magnoliopsida</taxon>
        <taxon>eudicotyledons</taxon>
        <taxon>Gunneridae</taxon>
        <taxon>Pentapetalae</taxon>
        <taxon>rosids</taxon>
        <taxon>fabids</taxon>
        <taxon>Rosales</taxon>
        <taxon>Rosaceae</taxon>
        <taxon>Rosoideae</taxon>
        <taxon>Rosoideae incertae sedis</taxon>
        <taxon>Rubus</taxon>
    </lineage>
</organism>
<proteinExistence type="predicted"/>
<reference evidence="3 4" key="1">
    <citation type="journal article" date="2023" name="G3 (Bethesda)">
        <title>A chromosome-length genome assembly and annotation of blackberry (Rubus argutus, cv. 'Hillquist').</title>
        <authorList>
            <person name="Bruna T."/>
            <person name="Aryal R."/>
            <person name="Dudchenko O."/>
            <person name="Sargent D.J."/>
            <person name="Mead D."/>
            <person name="Buti M."/>
            <person name="Cavallini A."/>
            <person name="Hytonen T."/>
            <person name="Andres J."/>
            <person name="Pham M."/>
            <person name="Weisz D."/>
            <person name="Mascagni F."/>
            <person name="Usai G."/>
            <person name="Natali L."/>
            <person name="Bassil N."/>
            <person name="Fernandez G.E."/>
            <person name="Lomsadze A."/>
            <person name="Armour M."/>
            <person name="Olukolu B."/>
            <person name="Poorten T."/>
            <person name="Britton C."/>
            <person name="Davik J."/>
            <person name="Ashrafi H."/>
            <person name="Aiden E.L."/>
            <person name="Borodovsky M."/>
            <person name="Worthington M."/>
        </authorList>
    </citation>
    <scope>NUCLEOTIDE SEQUENCE [LARGE SCALE GENOMIC DNA]</scope>
    <source>
        <strain evidence="3">PI 553951</strain>
    </source>
</reference>
<dbReference type="Pfam" id="PF00931">
    <property type="entry name" value="NB-ARC"/>
    <property type="match status" value="1"/>
</dbReference>
<keyword evidence="4" id="KW-1185">Reference proteome</keyword>
<protein>
    <recommendedName>
        <fullName evidence="2">NB-ARC domain-containing protein</fullName>
    </recommendedName>
</protein>
<evidence type="ECO:0000313" key="3">
    <source>
        <dbReference type="EMBL" id="KAK9929873.1"/>
    </source>
</evidence>
<dbReference type="PANTHER" id="PTHR36766">
    <property type="entry name" value="PLANT BROAD-SPECTRUM MILDEW RESISTANCE PROTEIN RPW8"/>
    <property type="match status" value="1"/>
</dbReference>
<dbReference type="InterPro" id="IPR027417">
    <property type="entry name" value="P-loop_NTPase"/>
</dbReference>
<name>A0AAW1WYX7_RUBAR</name>
<dbReference type="EMBL" id="JBEDUW010000005">
    <property type="protein sequence ID" value="KAK9929873.1"/>
    <property type="molecule type" value="Genomic_DNA"/>
</dbReference>
<accession>A0AAW1WYX7</accession>
<sequence length="133" mass="14962">MGGMGKTTLTQLAYNNEKVATHFNQKVWICVSDPFDEIKIAKAIIENLDGTQSSSNELEVILQRIKTRVENMKLLLVLDDVWTEDKKKWENLKLTVIMQSCAEGSAILVTTRNEGVAKMMGATSSMIHLDKFE</sequence>